<reference evidence="8" key="1">
    <citation type="journal article" date="2014" name="Int. J. Syst. Evol. Microbiol.">
        <title>Complete genome sequence of Corynebacterium casei LMG S-19264T (=DSM 44701T), isolated from a smear-ripened cheese.</title>
        <authorList>
            <consortium name="US DOE Joint Genome Institute (JGI-PGF)"/>
            <person name="Walter F."/>
            <person name="Albersmeier A."/>
            <person name="Kalinowski J."/>
            <person name="Ruckert C."/>
        </authorList>
    </citation>
    <scope>NUCLEOTIDE SEQUENCE</scope>
    <source>
        <strain evidence="8">NBRC 110023</strain>
    </source>
</reference>
<feature type="domain" description="Cytochrome c" evidence="7">
    <location>
        <begin position="40"/>
        <end position="118"/>
    </location>
</feature>
<dbReference type="AlphaFoldDB" id="A0AA37SV19"/>
<keyword evidence="1" id="KW-0813">Transport</keyword>
<evidence type="ECO:0000313" key="8">
    <source>
        <dbReference type="EMBL" id="GLR69224.1"/>
    </source>
</evidence>
<dbReference type="GO" id="GO:0009055">
    <property type="term" value="F:electron transfer activity"/>
    <property type="evidence" value="ECO:0007669"/>
    <property type="project" value="InterPro"/>
</dbReference>
<evidence type="ECO:0000256" key="4">
    <source>
        <dbReference type="ARBA" id="ARBA00022982"/>
    </source>
</evidence>
<proteinExistence type="predicted"/>
<comment type="caution">
    <text evidence="8">The sequence shown here is derived from an EMBL/GenBank/DDBJ whole genome shotgun (WGS) entry which is preliminary data.</text>
</comment>
<dbReference type="InterPro" id="IPR009056">
    <property type="entry name" value="Cyt_c-like_dom"/>
</dbReference>
<keyword evidence="2 6" id="KW-0349">Heme</keyword>
<evidence type="ECO:0000313" key="9">
    <source>
        <dbReference type="Proteomes" id="UP001156601"/>
    </source>
</evidence>
<dbReference type="Gene3D" id="1.10.760.10">
    <property type="entry name" value="Cytochrome c-like domain"/>
    <property type="match status" value="1"/>
</dbReference>
<dbReference type="PANTHER" id="PTHR33751:SF9">
    <property type="entry name" value="CYTOCHROME C4"/>
    <property type="match status" value="1"/>
</dbReference>
<reference evidence="8" key="2">
    <citation type="submission" date="2023-01" db="EMBL/GenBank/DDBJ databases">
        <title>Draft genome sequence of Agaribacter marinus strain NBRC 110023.</title>
        <authorList>
            <person name="Sun Q."/>
            <person name="Mori K."/>
        </authorList>
    </citation>
    <scope>NUCLEOTIDE SEQUENCE</scope>
    <source>
        <strain evidence="8">NBRC 110023</strain>
    </source>
</reference>
<evidence type="ECO:0000256" key="5">
    <source>
        <dbReference type="ARBA" id="ARBA00023004"/>
    </source>
</evidence>
<dbReference type="SUPFAM" id="SSF46626">
    <property type="entry name" value="Cytochrome c"/>
    <property type="match status" value="1"/>
</dbReference>
<evidence type="ECO:0000256" key="6">
    <source>
        <dbReference type="PROSITE-ProRule" id="PRU00433"/>
    </source>
</evidence>
<evidence type="ECO:0000259" key="7">
    <source>
        <dbReference type="PROSITE" id="PS51007"/>
    </source>
</evidence>
<protein>
    <submittedName>
        <fullName evidence="8">Cytochrome c554</fullName>
    </submittedName>
</protein>
<dbReference type="PROSITE" id="PS51257">
    <property type="entry name" value="PROKAR_LIPOPROTEIN"/>
    <property type="match status" value="1"/>
</dbReference>
<keyword evidence="4" id="KW-0249">Electron transport</keyword>
<dbReference type="PANTHER" id="PTHR33751">
    <property type="entry name" value="CBB3-TYPE CYTOCHROME C OXIDASE SUBUNIT FIXP"/>
    <property type="match status" value="1"/>
</dbReference>
<gene>
    <name evidence="8" type="ORF">GCM10007852_01320</name>
</gene>
<evidence type="ECO:0000256" key="1">
    <source>
        <dbReference type="ARBA" id="ARBA00022448"/>
    </source>
</evidence>
<dbReference type="Pfam" id="PF00034">
    <property type="entry name" value="Cytochrom_C"/>
    <property type="match status" value="1"/>
</dbReference>
<dbReference type="PROSITE" id="PS51007">
    <property type="entry name" value="CYTC"/>
    <property type="match status" value="1"/>
</dbReference>
<dbReference type="Proteomes" id="UP001156601">
    <property type="component" value="Unassembled WGS sequence"/>
</dbReference>
<dbReference type="GO" id="GO:0020037">
    <property type="term" value="F:heme binding"/>
    <property type="evidence" value="ECO:0007669"/>
    <property type="project" value="InterPro"/>
</dbReference>
<dbReference type="RefSeq" id="WP_284215553.1">
    <property type="nucleotide sequence ID" value="NZ_BSOT01000002.1"/>
</dbReference>
<accession>A0AA37SV19</accession>
<dbReference type="InterPro" id="IPR036909">
    <property type="entry name" value="Cyt_c-like_dom_sf"/>
</dbReference>
<keyword evidence="3 6" id="KW-0479">Metal-binding</keyword>
<keyword evidence="5 6" id="KW-0408">Iron</keyword>
<name>A0AA37SV19_9ALTE</name>
<sequence>MILTGNKRIHITRCELHRRYILPVVSILLLQACLEEPLTANDDVGEDKLAKCGACHGLNGISNIPIIPNLAGQKAEYTVLQLKAFRSGERVNAAMTPHAKSLSDQDIADLAAHYANLDPSGKSSSSP</sequence>
<dbReference type="InterPro" id="IPR050597">
    <property type="entry name" value="Cytochrome_c_Oxidase_Subunit"/>
</dbReference>
<evidence type="ECO:0000256" key="3">
    <source>
        <dbReference type="ARBA" id="ARBA00022723"/>
    </source>
</evidence>
<dbReference type="GO" id="GO:0046872">
    <property type="term" value="F:metal ion binding"/>
    <property type="evidence" value="ECO:0007669"/>
    <property type="project" value="UniProtKB-KW"/>
</dbReference>
<dbReference type="EMBL" id="BSOT01000002">
    <property type="protein sequence ID" value="GLR69224.1"/>
    <property type="molecule type" value="Genomic_DNA"/>
</dbReference>
<organism evidence="8 9">
    <name type="scientific">Agaribacter marinus</name>
    <dbReference type="NCBI Taxonomy" id="1431249"/>
    <lineage>
        <taxon>Bacteria</taxon>
        <taxon>Pseudomonadati</taxon>
        <taxon>Pseudomonadota</taxon>
        <taxon>Gammaproteobacteria</taxon>
        <taxon>Alteromonadales</taxon>
        <taxon>Alteromonadaceae</taxon>
        <taxon>Agaribacter</taxon>
    </lineage>
</organism>
<evidence type="ECO:0000256" key="2">
    <source>
        <dbReference type="ARBA" id="ARBA00022617"/>
    </source>
</evidence>
<keyword evidence="9" id="KW-1185">Reference proteome</keyword>